<feature type="region of interest" description="Disordered" evidence="1">
    <location>
        <begin position="1"/>
        <end position="24"/>
    </location>
</feature>
<feature type="compositionally biased region" description="Polar residues" evidence="1">
    <location>
        <begin position="8"/>
        <end position="23"/>
    </location>
</feature>
<sequence length="135" mass="15113">MPVACQAGPSTLSGSTPMHTSVPISDPCVPNDIDRCNQPDYHDRGEDHELNNVGCEETMEDAYDDDNLRREHKGNVEGYHFYGKLLEAIEGEVFLQLLLKKDVRYSYSRKTKTGKAWMMQFLDVVCLSLAVSGGN</sequence>
<proteinExistence type="predicted"/>
<evidence type="ECO:0000313" key="2">
    <source>
        <dbReference type="EMBL" id="KAK9291827.1"/>
    </source>
</evidence>
<dbReference type="EMBL" id="JBBPBK010000001">
    <property type="protein sequence ID" value="KAK9291827.1"/>
    <property type="molecule type" value="Genomic_DNA"/>
</dbReference>
<keyword evidence="3" id="KW-1185">Reference proteome</keyword>
<reference evidence="2 3" key="1">
    <citation type="journal article" date="2024" name="Plant J.">
        <title>Genome sequences and population genomics reveal climatic adaptation and genomic divergence between two closely related sweetgum species.</title>
        <authorList>
            <person name="Xu W.Q."/>
            <person name="Ren C.Q."/>
            <person name="Zhang X.Y."/>
            <person name="Comes H.P."/>
            <person name="Liu X.H."/>
            <person name="Li Y.G."/>
            <person name="Kettle C.J."/>
            <person name="Jalonen R."/>
            <person name="Gaisberger H."/>
            <person name="Ma Y.Z."/>
            <person name="Qiu Y.X."/>
        </authorList>
    </citation>
    <scope>NUCLEOTIDE SEQUENCE [LARGE SCALE GENOMIC DNA]</scope>
    <source>
        <strain evidence="2">Hangzhou</strain>
    </source>
</reference>
<dbReference type="Proteomes" id="UP001415857">
    <property type="component" value="Unassembled WGS sequence"/>
</dbReference>
<protein>
    <submittedName>
        <fullName evidence="2">Uncharacterized protein</fullName>
    </submittedName>
</protein>
<name>A0AAP0SBV1_LIQFO</name>
<evidence type="ECO:0000313" key="3">
    <source>
        <dbReference type="Proteomes" id="UP001415857"/>
    </source>
</evidence>
<evidence type="ECO:0000256" key="1">
    <source>
        <dbReference type="SAM" id="MobiDB-lite"/>
    </source>
</evidence>
<dbReference type="AlphaFoldDB" id="A0AAP0SBV1"/>
<gene>
    <name evidence="2" type="ORF">L1049_019777</name>
</gene>
<organism evidence="2 3">
    <name type="scientific">Liquidambar formosana</name>
    <name type="common">Formosan gum</name>
    <dbReference type="NCBI Taxonomy" id="63359"/>
    <lineage>
        <taxon>Eukaryota</taxon>
        <taxon>Viridiplantae</taxon>
        <taxon>Streptophyta</taxon>
        <taxon>Embryophyta</taxon>
        <taxon>Tracheophyta</taxon>
        <taxon>Spermatophyta</taxon>
        <taxon>Magnoliopsida</taxon>
        <taxon>eudicotyledons</taxon>
        <taxon>Gunneridae</taxon>
        <taxon>Pentapetalae</taxon>
        <taxon>Saxifragales</taxon>
        <taxon>Altingiaceae</taxon>
        <taxon>Liquidambar</taxon>
    </lineage>
</organism>
<comment type="caution">
    <text evidence="2">The sequence shown here is derived from an EMBL/GenBank/DDBJ whole genome shotgun (WGS) entry which is preliminary data.</text>
</comment>
<accession>A0AAP0SBV1</accession>